<dbReference type="CDD" id="cd02042">
    <property type="entry name" value="ParAB_family"/>
    <property type="match status" value="1"/>
</dbReference>
<sequence length="250" mass="27372">MGKSTIACNLAAISAVQGRRTLLIDLDVQGNSSRYLLGAAGAQSAAQSGTGTVGVAGFFAQTLSYTFNPLPPSHFVQRSPFEGLDVLAASPALDELQVKLEARHKIYKLREALAQLGNEYEQIYLDTPPALNFYTRSALMGASGCLIPFDCDDFSRQALYTLLANVQEIRADHNPGLQVKGIVVNQFQPRARLPQQLVQELIDEGLPVLQPYLQASVKVRESHQLARPLIHLEPKHPLTQALLALHQRLL</sequence>
<dbReference type="PANTHER" id="PTHR13696:SF52">
    <property type="entry name" value="PARA FAMILY PROTEIN CT_582"/>
    <property type="match status" value="1"/>
</dbReference>
<dbReference type="Pfam" id="PF13614">
    <property type="entry name" value="AAA_31"/>
    <property type="match status" value="1"/>
</dbReference>
<dbReference type="Gene3D" id="3.40.50.300">
    <property type="entry name" value="P-loop containing nucleotide triphosphate hydrolases"/>
    <property type="match status" value="1"/>
</dbReference>
<reference evidence="2 3" key="1">
    <citation type="journal article" date="2014" name="Nat. Commun.">
        <title>Physiological and genomic features of highly alkaliphilic hydrogen-utilizing Betaproteobacteria from a continental serpentinizing site.</title>
        <authorList>
            <person name="Suzuki S."/>
            <person name="Kuenen J.G."/>
            <person name="Schipper K."/>
            <person name="van der Velde S."/>
            <person name="Ishii S."/>
            <person name="Wu A."/>
            <person name="Sorokin D.Y."/>
            <person name="Tenney A."/>
            <person name="Meng X.Y."/>
            <person name="Morrill P.L."/>
            <person name="Kamagata Y."/>
            <person name="Muyzer G."/>
            <person name="Nealson K.H."/>
        </authorList>
    </citation>
    <scope>NUCLEOTIDE SEQUENCE [LARGE SCALE GENOMIC DNA]</scope>
    <source>
        <strain evidence="2 3">B1</strain>
    </source>
</reference>
<dbReference type="InterPro" id="IPR027417">
    <property type="entry name" value="P-loop_NTPase"/>
</dbReference>
<dbReference type="SUPFAM" id="SSF52540">
    <property type="entry name" value="P-loop containing nucleoside triphosphate hydrolases"/>
    <property type="match status" value="1"/>
</dbReference>
<feature type="domain" description="AAA" evidence="1">
    <location>
        <begin position="2"/>
        <end position="178"/>
    </location>
</feature>
<dbReference type="Proteomes" id="UP000066014">
    <property type="component" value="Chromosome"/>
</dbReference>
<dbReference type="HOGENOM" id="CLU_037612_1_4_4"/>
<dbReference type="KEGG" id="cbab:SMCB_0027"/>
<protein>
    <submittedName>
        <fullName evidence="2">ATPase involved in chromosome partitioning</fullName>
    </submittedName>
</protein>
<accession>A0A060NLI7</accession>
<evidence type="ECO:0000313" key="2">
    <source>
        <dbReference type="EMBL" id="BAO82255.1"/>
    </source>
</evidence>
<dbReference type="InterPro" id="IPR025669">
    <property type="entry name" value="AAA_dom"/>
</dbReference>
<organism evidence="2 3">
    <name type="scientific">Serpentinimonas maccroryi</name>
    <dbReference type="NCBI Taxonomy" id="1458426"/>
    <lineage>
        <taxon>Bacteria</taxon>
        <taxon>Pseudomonadati</taxon>
        <taxon>Pseudomonadota</taxon>
        <taxon>Betaproteobacteria</taxon>
        <taxon>Burkholderiales</taxon>
        <taxon>Comamonadaceae</taxon>
        <taxon>Serpentinimonas</taxon>
    </lineage>
</organism>
<dbReference type="AlphaFoldDB" id="A0A060NLI7"/>
<gene>
    <name evidence="2" type="ORF">SMCB_0027</name>
</gene>
<dbReference type="EMBL" id="AP014569">
    <property type="protein sequence ID" value="BAO82255.1"/>
    <property type="molecule type" value="Genomic_DNA"/>
</dbReference>
<evidence type="ECO:0000313" key="3">
    <source>
        <dbReference type="Proteomes" id="UP000066014"/>
    </source>
</evidence>
<keyword evidence="3" id="KW-1185">Reference proteome</keyword>
<evidence type="ECO:0000259" key="1">
    <source>
        <dbReference type="Pfam" id="PF13614"/>
    </source>
</evidence>
<proteinExistence type="predicted"/>
<dbReference type="PANTHER" id="PTHR13696">
    <property type="entry name" value="P-LOOP CONTAINING NUCLEOSIDE TRIPHOSPHATE HYDROLASE"/>
    <property type="match status" value="1"/>
</dbReference>
<name>A0A060NLI7_9BURK</name>
<dbReference type="InterPro" id="IPR050678">
    <property type="entry name" value="DNA_Partitioning_ATPase"/>
</dbReference>
<dbReference type="STRING" id="1458426.SMCB_0027"/>